<sequence length="326" mass="33952">MSVILQDLAAGRIDAAEAARRIDALSVNNAEPQPEPHSDTQPATEPTNEELAAAAAQAPAADAWATQTDRPQSTSFGRDPFPGSGRDMPSDPIREEPTTTVPPRKPGSGGVTKISVRAVGRRVRIIGETTVATISADGPHVLRRNGSVLEVSSDGEMGSSLDGFSILRAPRNLDEFRALGLGKELLIKVNPNILVDVEVTAGSLNTERVPHLGKVRVTAGGAKLLDVREINDALIQAGSATIKGAISTGRSRVRAESGSLSLHLADDSNVTITGDAQLGKVSWTGGHQGNVDEVVMGNGSARLEIEVVMGHAQVRLGSAQPSEAGV</sequence>
<keyword evidence="3" id="KW-1185">Reference proteome</keyword>
<comment type="caution">
    <text evidence="2">The sequence shown here is derived from an EMBL/GenBank/DDBJ whole genome shotgun (WGS) entry which is preliminary data.</text>
</comment>
<evidence type="ECO:0008006" key="4">
    <source>
        <dbReference type="Google" id="ProtNLM"/>
    </source>
</evidence>
<feature type="region of interest" description="Disordered" evidence="1">
    <location>
        <begin position="26"/>
        <end position="113"/>
    </location>
</feature>
<feature type="compositionally biased region" description="Polar residues" evidence="1">
    <location>
        <begin position="67"/>
        <end position="76"/>
    </location>
</feature>
<protein>
    <recommendedName>
        <fullName evidence="4">Adhesin domain-containing protein</fullName>
    </recommendedName>
</protein>
<feature type="compositionally biased region" description="Basic and acidic residues" evidence="1">
    <location>
        <begin position="88"/>
        <end position="97"/>
    </location>
</feature>
<gene>
    <name evidence="2" type="ORF">GCM10022236_48090</name>
</gene>
<dbReference type="Proteomes" id="UP001501490">
    <property type="component" value="Unassembled WGS sequence"/>
</dbReference>
<name>A0ABP7ASY2_9ACTN</name>
<feature type="compositionally biased region" description="Low complexity" evidence="1">
    <location>
        <begin position="42"/>
        <end position="66"/>
    </location>
</feature>
<accession>A0ABP7ASY2</accession>
<evidence type="ECO:0000256" key="1">
    <source>
        <dbReference type="SAM" id="MobiDB-lite"/>
    </source>
</evidence>
<evidence type="ECO:0000313" key="3">
    <source>
        <dbReference type="Proteomes" id="UP001501490"/>
    </source>
</evidence>
<organism evidence="2 3">
    <name type="scientific">Microlunatus ginsengisoli</name>
    <dbReference type="NCBI Taxonomy" id="363863"/>
    <lineage>
        <taxon>Bacteria</taxon>
        <taxon>Bacillati</taxon>
        <taxon>Actinomycetota</taxon>
        <taxon>Actinomycetes</taxon>
        <taxon>Propionibacteriales</taxon>
        <taxon>Propionibacteriaceae</taxon>
        <taxon>Microlunatus</taxon>
    </lineage>
</organism>
<evidence type="ECO:0000313" key="2">
    <source>
        <dbReference type="EMBL" id="GAA3639921.1"/>
    </source>
</evidence>
<proteinExistence type="predicted"/>
<reference evidence="3" key="1">
    <citation type="journal article" date="2019" name="Int. J. Syst. Evol. Microbiol.">
        <title>The Global Catalogue of Microorganisms (GCM) 10K type strain sequencing project: providing services to taxonomists for standard genome sequencing and annotation.</title>
        <authorList>
            <consortium name="The Broad Institute Genomics Platform"/>
            <consortium name="The Broad Institute Genome Sequencing Center for Infectious Disease"/>
            <person name="Wu L."/>
            <person name="Ma J."/>
        </authorList>
    </citation>
    <scope>NUCLEOTIDE SEQUENCE [LARGE SCALE GENOMIC DNA]</scope>
    <source>
        <strain evidence="3">JCM 16929</strain>
    </source>
</reference>
<dbReference type="EMBL" id="BAABAB010000050">
    <property type="protein sequence ID" value="GAA3639921.1"/>
    <property type="molecule type" value="Genomic_DNA"/>
</dbReference>